<organism evidence="5">
    <name type="scientific">Hydatigena taeniaeformis</name>
    <name type="common">Feline tapeworm</name>
    <name type="synonym">Taenia taeniaeformis</name>
    <dbReference type="NCBI Taxonomy" id="6205"/>
    <lineage>
        <taxon>Eukaryota</taxon>
        <taxon>Metazoa</taxon>
        <taxon>Spiralia</taxon>
        <taxon>Lophotrochozoa</taxon>
        <taxon>Platyhelminthes</taxon>
        <taxon>Cestoda</taxon>
        <taxon>Eucestoda</taxon>
        <taxon>Cyclophyllidea</taxon>
        <taxon>Taeniidae</taxon>
        <taxon>Hydatigera</taxon>
    </lineage>
</organism>
<keyword evidence="2" id="KW-1133">Transmembrane helix</keyword>
<protein>
    <submittedName>
        <fullName evidence="5">G_PROTEIN_RECEP_F1_2 domain-containing protein</fullName>
    </submittedName>
</protein>
<evidence type="ECO:0000256" key="2">
    <source>
        <dbReference type="SAM" id="Phobius"/>
    </source>
</evidence>
<dbReference type="Proteomes" id="UP000274429">
    <property type="component" value="Unassembled WGS sequence"/>
</dbReference>
<evidence type="ECO:0000313" key="3">
    <source>
        <dbReference type="EMBL" id="VDM34118.1"/>
    </source>
</evidence>
<gene>
    <name evidence="3" type="ORF">TTAC_LOCUS9346</name>
</gene>
<evidence type="ECO:0000313" key="4">
    <source>
        <dbReference type="Proteomes" id="UP000274429"/>
    </source>
</evidence>
<dbReference type="WBParaSite" id="TTAC_0000936101-mRNA-1">
    <property type="protein sequence ID" value="TTAC_0000936101-mRNA-1"/>
    <property type="gene ID" value="TTAC_0000936101"/>
</dbReference>
<feature type="region of interest" description="Disordered" evidence="1">
    <location>
        <begin position="93"/>
        <end position="172"/>
    </location>
</feature>
<accession>A0A0R3X746</accession>
<feature type="transmembrane region" description="Helical" evidence="2">
    <location>
        <begin position="12"/>
        <end position="37"/>
    </location>
</feature>
<feature type="transmembrane region" description="Helical" evidence="2">
    <location>
        <begin position="43"/>
        <end position="61"/>
    </location>
</feature>
<proteinExistence type="predicted"/>
<reference evidence="3 4" key="2">
    <citation type="submission" date="2018-11" db="EMBL/GenBank/DDBJ databases">
        <authorList>
            <consortium name="Pathogen Informatics"/>
        </authorList>
    </citation>
    <scope>NUCLEOTIDE SEQUENCE [LARGE SCALE GENOMIC DNA]</scope>
</reference>
<dbReference type="AlphaFoldDB" id="A0A0R3X746"/>
<evidence type="ECO:0000313" key="5">
    <source>
        <dbReference type="WBParaSite" id="TTAC_0000936101-mRNA-1"/>
    </source>
</evidence>
<dbReference type="EMBL" id="UYWX01020770">
    <property type="protein sequence ID" value="VDM34118.1"/>
    <property type="molecule type" value="Genomic_DNA"/>
</dbReference>
<keyword evidence="2" id="KW-0812">Transmembrane</keyword>
<keyword evidence="4" id="KW-1185">Reference proteome</keyword>
<sequence>MALVCAAKPHRVVLIIAAIVDVICIILTGAGSIHLLVVNMRTLYTAGWLGIVQMVVLIYHCSSCARDADICCKWKALDEVDYSSSTPATVGTAEANCSARSGDAAAPTDPEVGRRQNRRRRRTQSPPPDFRLPDEVPRLPGYDELNKSEGLPPGYDSPRNPPPAFSSTGSLE</sequence>
<evidence type="ECO:0000256" key="1">
    <source>
        <dbReference type="SAM" id="MobiDB-lite"/>
    </source>
</evidence>
<reference evidence="5" key="1">
    <citation type="submission" date="2017-02" db="UniProtKB">
        <authorList>
            <consortium name="WormBaseParasite"/>
        </authorList>
    </citation>
    <scope>IDENTIFICATION</scope>
</reference>
<name>A0A0R3X746_HYDTA</name>
<dbReference type="OrthoDB" id="6256842at2759"/>
<keyword evidence="2" id="KW-0472">Membrane</keyword>